<dbReference type="AlphaFoldDB" id="A0A6J4R9V2"/>
<dbReference type="GO" id="GO:0047669">
    <property type="term" value="F:amylosucrase activity"/>
    <property type="evidence" value="ECO:0007669"/>
    <property type="project" value="UniProtKB-EC"/>
</dbReference>
<keyword evidence="2" id="KW-0328">Glycosyltransferase</keyword>
<feature type="domain" description="D-apionate lactonase C-terminal" evidence="1">
    <location>
        <begin position="329"/>
        <end position="391"/>
    </location>
</feature>
<reference evidence="2" key="1">
    <citation type="submission" date="2020-02" db="EMBL/GenBank/DDBJ databases">
        <authorList>
            <person name="Meier V. D."/>
        </authorList>
    </citation>
    <scope>NUCLEOTIDE SEQUENCE</scope>
    <source>
        <strain evidence="2">AVDCRST_MAG65</strain>
    </source>
</reference>
<dbReference type="InterPro" id="IPR017853">
    <property type="entry name" value="GH"/>
</dbReference>
<sequence length="395" mass="43203">DLDYGNPEVFCAMADVMLGLARTGVDVLRLDAVPFLWKRKGTDCQNQPEVHDLLHAFRAVMRIAAPAVAFKAEAIVSPRELVTYLGVGRHESRECDIAYHNVLMVLLWSSLASGRAGLMTHVLETMPPTPPSATWLTYVRGHDDIGWAITDEDAGAVGEDGYAHRRFLIDFYAGDFPGSFARGARFQEDPRTGDARTSGTTASLAGLEAALDSGDQITLELAIRRILLLHAIAFAHGGLPVIYMGDELGLLNDAAWDADPAHRDDNRWMHRPPMDWPIADARHDRESVPGQIFAGLCRLVTARRATRAVHADGTLRPLRTGNDHVFAMLREHAGERVLLLANLTAGLQPVGSGVMREHGLALTPSAAEADGRMARAQADSVLLEPYQFLWLRAEA</sequence>
<dbReference type="PANTHER" id="PTHR10357:SF213">
    <property type="entry name" value="ALPHA AMYLASE CATALYTIC REGION"/>
    <property type="match status" value="1"/>
</dbReference>
<dbReference type="InterPro" id="IPR013780">
    <property type="entry name" value="Glyco_hydro_b"/>
</dbReference>
<dbReference type="EC" id="2.4.1.4" evidence="2"/>
<evidence type="ECO:0000313" key="2">
    <source>
        <dbReference type="EMBL" id="CAA9465394.1"/>
    </source>
</evidence>
<dbReference type="SUPFAM" id="SSF51445">
    <property type="entry name" value="(Trans)glycosidases"/>
    <property type="match status" value="1"/>
</dbReference>
<proteinExistence type="predicted"/>
<keyword evidence="2" id="KW-0808">Transferase</keyword>
<feature type="non-terminal residue" evidence="2">
    <location>
        <position position="1"/>
    </location>
</feature>
<dbReference type="Pfam" id="PF25839">
    <property type="entry name" value="Apionate_lact_C"/>
    <property type="match status" value="1"/>
</dbReference>
<dbReference type="PANTHER" id="PTHR10357">
    <property type="entry name" value="ALPHA-AMYLASE FAMILY MEMBER"/>
    <property type="match status" value="1"/>
</dbReference>
<evidence type="ECO:0000259" key="1">
    <source>
        <dbReference type="Pfam" id="PF25839"/>
    </source>
</evidence>
<name>A0A6J4R9V2_9ACTN</name>
<organism evidence="2">
    <name type="scientific">uncultured Solirubrobacteraceae bacterium</name>
    <dbReference type="NCBI Taxonomy" id="1162706"/>
    <lineage>
        <taxon>Bacteria</taxon>
        <taxon>Bacillati</taxon>
        <taxon>Actinomycetota</taxon>
        <taxon>Thermoleophilia</taxon>
        <taxon>Solirubrobacterales</taxon>
        <taxon>Solirubrobacteraceae</taxon>
        <taxon>environmental samples</taxon>
    </lineage>
</organism>
<dbReference type="SUPFAM" id="SSF51011">
    <property type="entry name" value="Glycosyl hydrolase domain"/>
    <property type="match status" value="1"/>
</dbReference>
<dbReference type="InterPro" id="IPR058789">
    <property type="entry name" value="ApnL_C"/>
</dbReference>
<dbReference type="Gene3D" id="2.60.40.1180">
    <property type="entry name" value="Golgi alpha-mannosidase II"/>
    <property type="match status" value="1"/>
</dbReference>
<gene>
    <name evidence="2" type="ORF">AVDCRST_MAG65-230</name>
</gene>
<dbReference type="EMBL" id="CADCVL010000041">
    <property type="protein sequence ID" value="CAA9465394.1"/>
    <property type="molecule type" value="Genomic_DNA"/>
</dbReference>
<dbReference type="Gene3D" id="3.20.20.80">
    <property type="entry name" value="Glycosidases"/>
    <property type="match status" value="1"/>
</dbReference>
<protein>
    <submittedName>
        <fullName evidence="2">GH13_4 / GH13_16</fullName>
        <ecNumber evidence="2">2.4.1.4</ecNumber>
    </submittedName>
</protein>
<accession>A0A6J4R9V2</accession>